<dbReference type="Pfam" id="PF00534">
    <property type="entry name" value="Glycos_transf_1"/>
    <property type="match status" value="1"/>
</dbReference>
<reference evidence="3" key="1">
    <citation type="submission" date="2017-02" db="EMBL/GenBank/DDBJ databases">
        <authorList>
            <person name="Varghese N."/>
            <person name="Submissions S."/>
        </authorList>
    </citation>
    <scope>NUCLEOTIDE SEQUENCE [LARGE SCALE GENOMIC DNA]</scope>
    <source>
        <strain evidence="3">ATCC 700200</strain>
    </source>
</reference>
<gene>
    <name evidence="2" type="ORF">SAMN02745166_02037</name>
</gene>
<dbReference type="GO" id="GO:0016757">
    <property type="term" value="F:glycosyltransferase activity"/>
    <property type="evidence" value="ECO:0007669"/>
    <property type="project" value="InterPro"/>
</dbReference>
<dbReference type="SUPFAM" id="SSF53756">
    <property type="entry name" value="UDP-Glycosyltransferase/glycogen phosphorylase"/>
    <property type="match status" value="1"/>
</dbReference>
<organism evidence="2 3">
    <name type="scientific">Prosthecobacter debontii</name>
    <dbReference type="NCBI Taxonomy" id="48467"/>
    <lineage>
        <taxon>Bacteria</taxon>
        <taxon>Pseudomonadati</taxon>
        <taxon>Verrucomicrobiota</taxon>
        <taxon>Verrucomicrobiia</taxon>
        <taxon>Verrucomicrobiales</taxon>
        <taxon>Verrucomicrobiaceae</taxon>
        <taxon>Prosthecobacter</taxon>
    </lineage>
</organism>
<name>A0A1T4XVK0_9BACT</name>
<dbReference type="InterPro" id="IPR050194">
    <property type="entry name" value="Glycosyltransferase_grp1"/>
</dbReference>
<accession>A0A1T4XVK0</accession>
<dbReference type="Gene3D" id="3.40.50.2000">
    <property type="entry name" value="Glycogen Phosphorylase B"/>
    <property type="match status" value="2"/>
</dbReference>
<dbReference type="InterPro" id="IPR001296">
    <property type="entry name" value="Glyco_trans_1"/>
</dbReference>
<protein>
    <submittedName>
        <fullName evidence="2">Glycosyltransferase involved in cell wall bisynthesis</fullName>
    </submittedName>
</protein>
<dbReference type="PANTHER" id="PTHR45947:SF3">
    <property type="entry name" value="SULFOQUINOVOSYL TRANSFERASE SQD2"/>
    <property type="match status" value="1"/>
</dbReference>
<dbReference type="STRING" id="48467.SAMN02745166_02037"/>
<keyword evidence="2" id="KW-0808">Transferase</keyword>
<feature type="domain" description="Glycosyl transferase family 1" evidence="1">
    <location>
        <begin position="237"/>
        <end position="381"/>
    </location>
</feature>
<dbReference type="RefSeq" id="WP_176159334.1">
    <property type="nucleotide sequence ID" value="NZ_FUYE01000005.1"/>
</dbReference>
<dbReference type="CDD" id="cd03801">
    <property type="entry name" value="GT4_PimA-like"/>
    <property type="match status" value="1"/>
</dbReference>
<dbReference type="PANTHER" id="PTHR45947">
    <property type="entry name" value="SULFOQUINOVOSYL TRANSFERASE SQD2"/>
    <property type="match status" value="1"/>
</dbReference>
<dbReference type="Proteomes" id="UP000190774">
    <property type="component" value="Unassembled WGS sequence"/>
</dbReference>
<sequence>MPDAKPIRPLLIAEGANPTLTSASLVGWSCARAIAQVTDAHIVTEWRNRDDFLKAGLVEGQDFTAIDIRRIQNLAWRTTKLLSRGEHFSWSLYAIFSNLVYPFFEREVWKQFAGRLKAGEFDLVHRILPLSPTTPSWISKRLQEIGVPWVLGPLNGGVPWPHGFDDVRKLENDGAGRLRALYRLQPGVQRTRRDAQAIITAARTTLREMPEPLHTQCVFIPENAIDAQRFDLAPSLPRSPGPLQAAFVGRLVALKGVDMLINAAAPLVREGKLRLDIIGDGPERERLQSLVQQEGIQSGVRMEGWVDHSVLQPRLRESHVLAFPSIREFGGGAVLEAMALGVPPIVLDHGGPPELVPPTAGFVLPLESRPQIVRDLGALLARLAEAPEQLAPYSAAAQAHIRRFYTWEAKAQQMLEVYRWVLGQRPDKPTWGIPMGFE</sequence>
<proteinExistence type="predicted"/>
<dbReference type="AlphaFoldDB" id="A0A1T4XVK0"/>
<evidence type="ECO:0000313" key="2">
    <source>
        <dbReference type="EMBL" id="SKA93085.1"/>
    </source>
</evidence>
<keyword evidence="3" id="KW-1185">Reference proteome</keyword>
<evidence type="ECO:0000313" key="3">
    <source>
        <dbReference type="Proteomes" id="UP000190774"/>
    </source>
</evidence>
<evidence type="ECO:0000259" key="1">
    <source>
        <dbReference type="Pfam" id="PF00534"/>
    </source>
</evidence>
<dbReference type="EMBL" id="FUYE01000005">
    <property type="protein sequence ID" value="SKA93085.1"/>
    <property type="molecule type" value="Genomic_DNA"/>
</dbReference>